<keyword evidence="1 2" id="KW-0378">Hydrolase</keyword>
<dbReference type="EMBL" id="JACATZ010000003">
    <property type="protein sequence ID" value="NWJ49024.1"/>
    <property type="molecule type" value="Genomic_DNA"/>
</dbReference>
<dbReference type="InterPro" id="IPR026875">
    <property type="entry name" value="PHydrolase_assoc_dom"/>
</dbReference>
<dbReference type="GO" id="GO:0008832">
    <property type="term" value="F:dGTPase activity"/>
    <property type="evidence" value="ECO:0007669"/>
    <property type="project" value="TreeGrafter"/>
</dbReference>
<dbReference type="NCBIfam" id="TIGR01353">
    <property type="entry name" value="dGTP_triPase"/>
    <property type="match status" value="1"/>
</dbReference>
<accession>A0A8T7MAD8</accession>
<organism evidence="4 6">
    <name type="scientific">Candidatus Chlorohelix allophototropha</name>
    <dbReference type="NCBI Taxonomy" id="3003348"/>
    <lineage>
        <taxon>Bacteria</taxon>
        <taxon>Bacillati</taxon>
        <taxon>Chloroflexota</taxon>
        <taxon>Chloroflexia</taxon>
        <taxon>Candidatus Chloroheliales</taxon>
        <taxon>Candidatus Chloroheliaceae</taxon>
        <taxon>Candidatus Chlorohelix</taxon>
    </lineage>
</organism>
<dbReference type="PROSITE" id="PS51831">
    <property type="entry name" value="HD"/>
    <property type="match status" value="1"/>
</dbReference>
<feature type="domain" description="HD" evidence="3">
    <location>
        <begin position="69"/>
        <end position="210"/>
    </location>
</feature>
<evidence type="ECO:0000256" key="2">
    <source>
        <dbReference type="HAMAP-Rule" id="MF_01212"/>
    </source>
</evidence>
<gene>
    <name evidence="4" type="primary">dgt</name>
    <name evidence="4" type="ORF">HXX08_24450</name>
    <name evidence="5" type="ORF">OZ401_004575</name>
</gene>
<dbReference type="InterPro" id="IPR023023">
    <property type="entry name" value="dNTPase_2"/>
</dbReference>
<dbReference type="HAMAP" id="MF_01212">
    <property type="entry name" value="dGTPase_type2"/>
    <property type="match status" value="1"/>
</dbReference>
<evidence type="ECO:0000259" key="3">
    <source>
        <dbReference type="PROSITE" id="PS51831"/>
    </source>
</evidence>
<dbReference type="InterPro" id="IPR006674">
    <property type="entry name" value="HD_domain"/>
</dbReference>
<dbReference type="InterPro" id="IPR006261">
    <property type="entry name" value="dGTPase"/>
</dbReference>
<dbReference type="InterPro" id="IPR003607">
    <property type="entry name" value="HD/PDEase_dom"/>
</dbReference>
<evidence type="ECO:0000256" key="1">
    <source>
        <dbReference type="ARBA" id="ARBA00022801"/>
    </source>
</evidence>
<dbReference type="PANTHER" id="PTHR11373:SF32">
    <property type="entry name" value="DEOXYGUANOSINETRIPHOSPHATE TRIPHOSPHOHYDROLASE"/>
    <property type="match status" value="1"/>
</dbReference>
<evidence type="ECO:0000313" key="4">
    <source>
        <dbReference type="EMBL" id="NWJ49024.1"/>
    </source>
</evidence>
<evidence type="ECO:0000313" key="5">
    <source>
        <dbReference type="EMBL" id="WJW68952.1"/>
    </source>
</evidence>
<dbReference type="GO" id="GO:0006203">
    <property type="term" value="P:dGTP catabolic process"/>
    <property type="evidence" value="ECO:0007669"/>
    <property type="project" value="TreeGrafter"/>
</dbReference>
<evidence type="ECO:0000313" key="6">
    <source>
        <dbReference type="Proteomes" id="UP000521676"/>
    </source>
</evidence>
<dbReference type="InterPro" id="IPR050135">
    <property type="entry name" value="dGTPase-like"/>
</dbReference>
<dbReference type="RefSeq" id="WP_341470857.1">
    <property type="nucleotide sequence ID" value="NZ_CP128400.1"/>
</dbReference>
<name>A0A8T7MAD8_9CHLR</name>
<dbReference type="Proteomes" id="UP000521676">
    <property type="component" value="Unassembled WGS sequence"/>
</dbReference>
<proteinExistence type="inferred from homology"/>
<dbReference type="CDD" id="cd00077">
    <property type="entry name" value="HDc"/>
    <property type="match status" value="1"/>
</dbReference>
<dbReference type="Pfam" id="PF13286">
    <property type="entry name" value="HD_assoc"/>
    <property type="match status" value="1"/>
</dbReference>
<dbReference type="EMBL" id="CP128400">
    <property type="protein sequence ID" value="WJW68952.1"/>
    <property type="molecule type" value="Genomic_DNA"/>
</dbReference>
<protein>
    <recommendedName>
        <fullName evidence="2">Deoxyguanosinetriphosphate triphosphohydrolase-like protein</fullName>
    </recommendedName>
</protein>
<reference evidence="5" key="2">
    <citation type="journal article" date="2024" name="Nature">
        <title>Anoxygenic phototroph of the Chloroflexota uses a type I reaction centre.</title>
        <authorList>
            <person name="Tsuji J.M."/>
            <person name="Shaw N.A."/>
            <person name="Nagashima S."/>
            <person name="Venkiteswaran J.J."/>
            <person name="Schiff S.L."/>
            <person name="Watanabe T."/>
            <person name="Fukui M."/>
            <person name="Hanada S."/>
            <person name="Tank M."/>
            <person name="Neufeld J.D."/>
        </authorList>
    </citation>
    <scope>NUCLEOTIDE SEQUENCE</scope>
    <source>
        <strain evidence="5">L227-S17</strain>
    </source>
</reference>
<keyword evidence="7" id="KW-1185">Reference proteome</keyword>
<dbReference type="AlphaFoldDB" id="A0A8T7MAD8"/>
<evidence type="ECO:0000313" key="7">
    <source>
        <dbReference type="Proteomes" id="UP001431572"/>
    </source>
</evidence>
<dbReference type="PANTHER" id="PTHR11373">
    <property type="entry name" value="DEOXYNUCLEOSIDE TRIPHOSPHATE TRIPHOSPHOHYDROLASE"/>
    <property type="match status" value="1"/>
</dbReference>
<sequence length="406" mass="46460">MPNISRNLPQIEYSPHDWERIYLESHPSDEERGEFEVDRSRVIHSSAFRRLQGKTQVFMRGSGDFYRTRLTHSLEAAQIAKGLALRLGANPDLLEGVSLTHDLGHPPFGHAGEAALNRCMQGHGGFEGNAQNLRLVSRLSIKALNYDGLNLTRATLDGVLKYKYPYSPDRHKFYYTEDQPLVEWACLGGSLTERSFDCQLMDWADEIAYSVHDFEDGIKSGMITSARLKAATAFIDDNLLKWALEQMHFIENQPSERSRKAARKQHTSRLIHEFITSSERLEVSGADLPAEISNRYRYKLMIDPIQKARSKALMEVMLHLMVQDERIATLENKAARIIEGLFSIFSNPEERTAYLFPNDFRDLWREADNEGKLRIACDYIAGMTDEYAEKVYARLFLPNTGSIYNI</sequence>
<dbReference type="Gene3D" id="1.10.3210.10">
    <property type="entry name" value="Hypothetical protein af1432"/>
    <property type="match status" value="1"/>
</dbReference>
<dbReference type="SMART" id="SM00471">
    <property type="entry name" value="HDc"/>
    <property type="match status" value="1"/>
</dbReference>
<dbReference type="SUPFAM" id="SSF109604">
    <property type="entry name" value="HD-domain/PDEase-like"/>
    <property type="match status" value="1"/>
</dbReference>
<reference evidence="4 6" key="1">
    <citation type="submission" date="2020-06" db="EMBL/GenBank/DDBJ databases">
        <title>Anoxygenic phototrophic Chloroflexota member uses a Type I reaction center.</title>
        <authorList>
            <person name="Tsuji J.M."/>
            <person name="Shaw N.A."/>
            <person name="Nagashima S."/>
            <person name="Venkiteswaran J."/>
            <person name="Schiff S.L."/>
            <person name="Hanada S."/>
            <person name="Tank M."/>
            <person name="Neufeld J.D."/>
        </authorList>
    </citation>
    <scope>NUCLEOTIDE SEQUENCE [LARGE SCALE GENOMIC DNA]</scope>
    <source>
        <strain evidence="4">L227-S17</strain>
    </source>
</reference>
<dbReference type="Proteomes" id="UP001431572">
    <property type="component" value="Chromosome 2"/>
</dbReference>
<comment type="similarity">
    <text evidence="2">Belongs to the dGTPase family. Type 2 subfamily.</text>
</comment>
<dbReference type="Pfam" id="PF01966">
    <property type="entry name" value="HD"/>
    <property type="match status" value="1"/>
</dbReference>